<accession>A0A0N4USV7</accession>
<reference evidence="3" key="1">
    <citation type="submission" date="2017-02" db="UniProtKB">
        <authorList>
            <consortium name="WormBaseParasite"/>
        </authorList>
    </citation>
    <scope>IDENTIFICATION</scope>
</reference>
<gene>
    <name evidence="1" type="ORF">EVEC_LOCUS172</name>
</gene>
<evidence type="ECO:0000313" key="2">
    <source>
        <dbReference type="Proteomes" id="UP000274131"/>
    </source>
</evidence>
<organism evidence="3">
    <name type="scientific">Enterobius vermicularis</name>
    <name type="common">Human pinworm</name>
    <dbReference type="NCBI Taxonomy" id="51028"/>
    <lineage>
        <taxon>Eukaryota</taxon>
        <taxon>Metazoa</taxon>
        <taxon>Ecdysozoa</taxon>
        <taxon>Nematoda</taxon>
        <taxon>Chromadorea</taxon>
        <taxon>Rhabditida</taxon>
        <taxon>Spirurina</taxon>
        <taxon>Oxyuridomorpha</taxon>
        <taxon>Oxyuroidea</taxon>
        <taxon>Oxyuridae</taxon>
        <taxon>Enterobius</taxon>
    </lineage>
</organism>
<protein>
    <submittedName>
        <fullName evidence="3">FAT domain-containing protein</fullName>
    </submittedName>
</protein>
<keyword evidence="2" id="KW-1185">Reference proteome</keyword>
<sequence>MEFVLALDQIKQLISVEQAESASKDLDVYHLIVRYRAMQNYQTAAITTITARVVKVLHVSPGACAWVVNAFVAVIPNVQRPKLV</sequence>
<evidence type="ECO:0000313" key="1">
    <source>
        <dbReference type="EMBL" id="VDD85029.1"/>
    </source>
</evidence>
<dbReference type="EMBL" id="UXUI01000114">
    <property type="protein sequence ID" value="VDD85029.1"/>
    <property type="molecule type" value="Genomic_DNA"/>
</dbReference>
<dbReference type="WBParaSite" id="EVEC_0000024101-mRNA-1">
    <property type="protein sequence ID" value="EVEC_0000024101-mRNA-1"/>
    <property type="gene ID" value="EVEC_0000024101"/>
</dbReference>
<proteinExistence type="predicted"/>
<dbReference type="AlphaFoldDB" id="A0A0N4USV7"/>
<evidence type="ECO:0000313" key="3">
    <source>
        <dbReference type="WBParaSite" id="EVEC_0000024101-mRNA-1"/>
    </source>
</evidence>
<reference evidence="1 2" key="2">
    <citation type="submission" date="2018-10" db="EMBL/GenBank/DDBJ databases">
        <authorList>
            <consortium name="Pathogen Informatics"/>
        </authorList>
    </citation>
    <scope>NUCLEOTIDE SEQUENCE [LARGE SCALE GENOMIC DNA]</scope>
</reference>
<name>A0A0N4USV7_ENTVE</name>
<dbReference type="Proteomes" id="UP000274131">
    <property type="component" value="Unassembled WGS sequence"/>
</dbReference>